<dbReference type="PANTHER" id="PTHR22946">
    <property type="entry name" value="DIENELACTONE HYDROLASE DOMAIN-CONTAINING PROTEIN-RELATED"/>
    <property type="match status" value="1"/>
</dbReference>
<dbReference type="InterPro" id="IPR050261">
    <property type="entry name" value="FrsA_esterase"/>
</dbReference>
<dbReference type="InterPro" id="IPR010520">
    <property type="entry name" value="FrsA-like"/>
</dbReference>
<accession>A0AAD0U9A5</accession>
<dbReference type="PANTHER" id="PTHR22946:SF12">
    <property type="entry name" value="CONIDIAL PIGMENT BIOSYNTHESIS PROTEIN AYG1 (AFU_ORTHOLOGUE AFUA_2G17550)"/>
    <property type="match status" value="1"/>
</dbReference>
<dbReference type="Gene3D" id="3.40.50.1820">
    <property type="entry name" value="alpha/beta hydrolase"/>
    <property type="match status" value="1"/>
</dbReference>
<dbReference type="EMBL" id="CP024996">
    <property type="protein sequence ID" value="AYR24616.1"/>
    <property type="molecule type" value="Genomic_DNA"/>
</dbReference>
<evidence type="ECO:0000313" key="2">
    <source>
        <dbReference type="EMBL" id="AYR24616.1"/>
    </source>
</evidence>
<dbReference type="RefSeq" id="WP_058895539.1">
    <property type="nucleotide sequence ID" value="NZ_CP024996.1"/>
</dbReference>
<dbReference type="Pfam" id="PF06500">
    <property type="entry name" value="FrsA-like"/>
    <property type="match status" value="1"/>
</dbReference>
<evidence type="ECO:0000256" key="1">
    <source>
        <dbReference type="ARBA" id="ARBA00022801"/>
    </source>
</evidence>
<dbReference type="AlphaFoldDB" id="A0AAD0U9A5"/>
<dbReference type="SUPFAM" id="SSF53474">
    <property type="entry name" value="alpha/beta-Hydrolases"/>
    <property type="match status" value="1"/>
</dbReference>
<sequence length="387" mass="42532">MSNDAEKTGAVQGRPKTLAEAKQWMLDKLAAKVHPMNQVPQDEGARLIESLQGLDGASWAAVWGKAGDETRAQADLASERGQDKEAAALYMKASGFYFMGRFPCPNHPDKERCAQAERETYVLAASYWDNPVRRVTIAFDGRSGEGKEVVFLIRRPHGVERPPVVVMWGGVDAWKEQMTAACNAFLAAGVATIAMDNAGTGESPVKGVQDAERQFLPVFEWAAAQEDLDAAKVGILGRSFGGYWATKLAHLHPERISAAVNWGGGAHYMFQADWIESSRYPDSYLMELVETRQRMLGATTDQQYIDGFRRLSLLDQGLLDRPSAPMLLVNGKEDKQCPPADLHLLTEHGSPKAVRLFPGGHMGNTPQTLPTIVQWLSTHVKNKMEAA</sequence>
<name>A0AAD0U9A5_9BURK</name>
<protein>
    <submittedName>
        <fullName evidence="2">Alpha/beta hydrolase</fullName>
    </submittedName>
</protein>
<proteinExistence type="predicted"/>
<dbReference type="InterPro" id="IPR029058">
    <property type="entry name" value="AB_hydrolase_fold"/>
</dbReference>
<keyword evidence="1 2" id="KW-0378">Hydrolase</keyword>
<dbReference type="GO" id="GO:0016787">
    <property type="term" value="F:hydrolase activity"/>
    <property type="evidence" value="ECO:0007669"/>
    <property type="project" value="UniProtKB-KW"/>
</dbReference>
<dbReference type="Proteomes" id="UP000269199">
    <property type="component" value="Chromosome"/>
</dbReference>
<reference evidence="2 3" key="1">
    <citation type="submission" date="2017-11" db="EMBL/GenBank/DDBJ databases">
        <title>Complete genome sequence of Herbaspirillum rubrisubalbicans DSM 11543.</title>
        <authorList>
            <person name="Chen M."/>
            <person name="An Q."/>
        </authorList>
    </citation>
    <scope>NUCLEOTIDE SEQUENCE [LARGE SCALE GENOMIC DNA]</scope>
    <source>
        <strain evidence="2 3">DSM 11543</strain>
    </source>
</reference>
<gene>
    <name evidence="2" type="ORF">RC54_12630</name>
</gene>
<evidence type="ECO:0000313" key="3">
    <source>
        <dbReference type="Proteomes" id="UP000269199"/>
    </source>
</evidence>
<organism evidence="2 3">
    <name type="scientific">Herbaspirillum rubrisubalbicans</name>
    <dbReference type="NCBI Taxonomy" id="80842"/>
    <lineage>
        <taxon>Bacteria</taxon>
        <taxon>Pseudomonadati</taxon>
        <taxon>Pseudomonadota</taxon>
        <taxon>Betaproteobacteria</taxon>
        <taxon>Burkholderiales</taxon>
        <taxon>Oxalobacteraceae</taxon>
        <taxon>Herbaspirillum</taxon>
    </lineage>
</organism>